<evidence type="ECO:0000313" key="5">
    <source>
        <dbReference type="EMBL" id="MFC6238280.1"/>
    </source>
</evidence>
<evidence type="ECO:0000256" key="2">
    <source>
        <dbReference type="SAM" id="Phobius"/>
    </source>
</evidence>
<feature type="region of interest" description="Disordered" evidence="1">
    <location>
        <begin position="38"/>
        <end position="77"/>
    </location>
</feature>
<feature type="compositionally biased region" description="Low complexity" evidence="1">
    <location>
        <begin position="38"/>
        <end position="55"/>
    </location>
</feature>
<keyword evidence="2" id="KW-0812">Transmembrane</keyword>
<keyword evidence="2" id="KW-0472">Membrane</keyword>
<keyword evidence="6" id="KW-1185">Reference proteome</keyword>
<feature type="domain" description="DUF4349" evidence="4">
    <location>
        <begin position="84"/>
        <end position="317"/>
    </location>
</feature>
<keyword evidence="3" id="KW-0732">Signal</keyword>
<evidence type="ECO:0000259" key="4">
    <source>
        <dbReference type="Pfam" id="PF14257"/>
    </source>
</evidence>
<dbReference type="InterPro" id="IPR025645">
    <property type="entry name" value="DUF4349"/>
</dbReference>
<dbReference type="Pfam" id="PF14257">
    <property type="entry name" value="DUF4349"/>
    <property type="match status" value="1"/>
</dbReference>
<organism evidence="5 6">
    <name type="scientific">Longivirga aurantiaca</name>
    <dbReference type="NCBI Taxonomy" id="1837743"/>
    <lineage>
        <taxon>Bacteria</taxon>
        <taxon>Bacillati</taxon>
        <taxon>Actinomycetota</taxon>
        <taxon>Actinomycetes</taxon>
        <taxon>Sporichthyales</taxon>
        <taxon>Sporichthyaceae</taxon>
        <taxon>Longivirga</taxon>
    </lineage>
</organism>
<evidence type="ECO:0000313" key="6">
    <source>
        <dbReference type="Proteomes" id="UP001596138"/>
    </source>
</evidence>
<dbReference type="RefSeq" id="WP_386766358.1">
    <property type="nucleotide sequence ID" value="NZ_JBHSTI010000008.1"/>
</dbReference>
<evidence type="ECO:0000256" key="1">
    <source>
        <dbReference type="SAM" id="MobiDB-lite"/>
    </source>
</evidence>
<protein>
    <submittedName>
        <fullName evidence="5">DUF4349 domain-containing protein</fullName>
    </submittedName>
</protein>
<dbReference type="EMBL" id="JBHSTI010000008">
    <property type="protein sequence ID" value="MFC6238280.1"/>
    <property type="molecule type" value="Genomic_DNA"/>
</dbReference>
<feature type="transmembrane region" description="Helical" evidence="2">
    <location>
        <begin position="290"/>
        <end position="319"/>
    </location>
</feature>
<name>A0ABW1T1X2_9ACTN</name>
<evidence type="ECO:0000256" key="3">
    <source>
        <dbReference type="SAM" id="SignalP"/>
    </source>
</evidence>
<reference evidence="6" key="1">
    <citation type="journal article" date="2019" name="Int. J. Syst. Evol. Microbiol.">
        <title>The Global Catalogue of Microorganisms (GCM) 10K type strain sequencing project: providing services to taxonomists for standard genome sequencing and annotation.</title>
        <authorList>
            <consortium name="The Broad Institute Genomics Platform"/>
            <consortium name="The Broad Institute Genome Sequencing Center for Infectious Disease"/>
            <person name="Wu L."/>
            <person name="Ma J."/>
        </authorList>
    </citation>
    <scope>NUCLEOTIDE SEQUENCE [LARGE SCALE GENOMIC DNA]</scope>
    <source>
        <strain evidence="6">CGMCC 4.7317</strain>
    </source>
</reference>
<feature type="chain" id="PRO_5047461663" evidence="3">
    <location>
        <begin position="33"/>
        <end position="339"/>
    </location>
</feature>
<accession>A0ABW1T1X2</accession>
<sequence>MSTTTAARTARRRTAALAASVAVAGLLLTGCAASGSSDSAGASGDRGLEAPAPAVGTGGGVVTDSSGEGRGDGGSQPLEVSVARSVIVRADMTVRVDDLDAAYAGMALAAGRHGAVIASQTTSEGDILPVPEPMAVDDQGVATCPSTGCPTSYASSTTTYRVDNDEVDDLIRDLSALGTVEASYRTTEDVSGQVADVDARLETARASLARVRVLMDKAVTIADVVTLEAELSRRQADLESLQAQQRVLADQTAQATVTVRLVDEQAPVVVEEETGFLAGLSAGWDAFTGAAVVALTVIGALVPFLLVLVPLGLLIWWLVRRGRRPTAPAAQPAPPVESF</sequence>
<dbReference type="Proteomes" id="UP001596138">
    <property type="component" value="Unassembled WGS sequence"/>
</dbReference>
<proteinExistence type="predicted"/>
<comment type="caution">
    <text evidence="5">The sequence shown here is derived from an EMBL/GenBank/DDBJ whole genome shotgun (WGS) entry which is preliminary data.</text>
</comment>
<keyword evidence="2" id="KW-1133">Transmembrane helix</keyword>
<feature type="signal peptide" evidence="3">
    <location>
        <begin position="1"/>
        <end position="32"/>
    </location>
</feature>
<gene>
    <name evidence="5" type="ORF">ACFQGU_10345</name>
</gene>